<dbReference type="InterPro" id="IPR050833">
    <property type="entry name" value="Poly_Biosynth_Transport"/>
</dbReference>
<keyword evidence="4 6" id="KW-1133">Transmembrane helix</keyword>
<evidence type="ECO:0000256" key="2">
    <source>
        <dbReference type="ARBA" id="ARBA00022475"/>
    </source>
</evidence>
<protein>
    <submittedName>
        <fullName evidence="7">Uncharacterized protein</fullName>
    </submittedName>
</protein>
<feature type="transmembrane region" description="Helical" evidence="6">
    <location>
        <begin position="213"/>
        <end position="233"/>
    </location>
</feature>
<feature type="transmembrane region" description="Helical" evidence="6">
    <location>
        <begin position="396"/>
        <end position="414"/>
    </location>
</feature>
<evidence type="ECO:0000256" key="4">
    <source>
        <dbReference type="ARBA" id="ARBA00022989"/>
    </source>
</evidence>
<evidence type="ECO:0000256" key="3">
    <source>
        <dbReference type="ARBA" id="ARBA00022692"/>
    </source>
</evidence>
<dbReference type="EMBL" id="MHJI01000001">
    <property type="protein sequence ID" value="OGY66676.1"/>
    <property type="molecule type" value="Genomic_DNA"/>
</dbReference>
<dbReference type="STRING" id="1798406.A3A04_01580"/>
<comment type="caution">
    <text evidence="7">The sequence shown here is derived from an EMBL/GenBank/DDBJ whole genome shotgun (WGS) entry which is preliminary data.</text>
</comment>
<comment type="subcellular location">
    <subcellularLocation>
        <location evidence="1">Cell membrane</location>
        <topology evidence="1">Multi-pass membrane protein</topology>
    </subcellularLocation>
</comment>
<feature type="transmembrane region" description="Helical" evidence="6">
    <location>
        <begin position="426"/>
        <end position="444"/>
    </location>
</feature>
<feature type="transmembrane region" description="Helical" evidence="6">
    <location>
        <begin position="31"/>
        <end position="49"/>
    </location>
</feature>
<keyword evidence="2" id="KW-1003">Cell membrane</keyword>
<dbReference type="AlphaFoldDB" id="A0A1G1ZR91"/>
<dbReference type="CDD" id="cd13128">
    <property type="entry name" value="MATE_Wzx_like"/>
    <property type="match status" value="1"/>
</dbReference>
<dbReference type="Pfam" id="PF01943">
    <property type="entry name" value="Polysacc_synt"/>
    <property type="match status" value="1"/>
</dbReference>
<feature type="transmembrane region" description="Helical" evidence="6">
    <location>
        <begin position="450"/>
        <end position="472"/>
    </location>
</feature>
<gene>
    <name evidence="7" type="ORF">A3A04_01580</name>
</gene>
<dbReference type="Proteomes" id="UP000178517">
    <property type="component" value="Unassembled WGS sequence"/>
</dbReference>
<accession>A0A1G1ZR91</accession>
<feature type="transmembrane region" description="Helical" evidence="6">
    <location>
        <begin position="372"/>
        <end position="390"/>
    </location>
</feature>
<feature type="transmembrane region" description="Helical" evidence="6">
    <location>
        <begin position="304"/>
        <end position="333"/>
    </location>
</feature>
<proteinExistence type="predicted"/>
<keyword evidence="5 6" id="KW-0472">Membrane</keyword>
<dbReference type="GO" id="GO:0005886">
    <property type="term" value="C:plasma membrane"/>
    <property type="evidence" value="ECO:0007669"/>
    <property type="project" value="UniProtKB-SubCell"/>
</dbReference>
<feature type="transmembrane region" description="Helical" evidence="6">
    <location>
        <begin position="99"/>
        <end position="120"/>
    </location>
</feature>
<feature type="transmembrane region" description="Helical" evidence="6">
    <location>
        <begin position="126"/>
        <end position="142"/>
    </location>
</feature>
<name>A0A1G1ZR91_9BACT</name>
<sequence>MFSVIRNFLFSNQTIRQTVAKNTFWMAFGQFGGRMCRALIIIYAARILGATEWGVFSYAVGFVAFLTIFTDFGISPVLTRETVRTGDPEHRSRIISTAFISKLVLLFFGVLVVIFIAPRIASIKEAAALFPIVAFVFVFDTLREFGFSLNRALEKMEWEAGLYILTNVAIVSFGFLFLYYSPNVFSFSYAYAIGTGIGAFATFYVLRSHFKNLFYYFSPHLLLPLLAAAWPFALSSAIGSLTINTDILMIGAFRSAADVGFYSAAQRPVQILYLIPGILAVSLFPTLSRIAFEDKERLRSILERVISMAFLFAIPIAIGGIILASGIITILFGADYMNSVRPLQILLLTIMINFPATLLSNAIFALDEQKKLVSFAAIAGLSNVALDLLLIPYLGIVGAAITTVFAQFISNAYLWKHLKRLTHFSVLLHLKNIVFATILMGAIVKLGAILHINTMMNIGIGALVYGGILYALREPLLMELARTFKKT</sequence>
<feature type="transmembrane region" description="Helical" evidence="6">
    <location>
        <begin position="187"/>
        <end position="206"/>
    </location>
</feature>
<evidence type="ECO:0000256" key="5">
    <source>
        <dbReference type="ARBA" id="ARBA00023136"/>
    </source>
</evidence>
<reference evidence="7 8" key="1">
    <citation type="journal article" date="2016" name="Nat. Commun.">
        <title>Thousands of microbial genomes shed light on interconnected biogeochemical processes in an aquifer system.</title>
        <authorList>
            <person name="Anantharaman K."/>
            <person name="Brown C.T."/>
            <person name="Hug L.A."/>
            <person name="Sharon I."/>
            <person name="Castelle C.J."/>
            <person name="Probst A.J."/>
            <person name="Thomas B.C."/>
            <person name="Singh A."/>
            <person name="Wilkins M.J."/>
            <person name="Karaoz U."/>
            <person name="Brodie E.L."/>
            <person name="Williams K.H."/>
            <person name="Hubbard S.S."/>
            <person name="Banfield J.F."/>
        </authorList>
    </citation>
    <scope>NUCLEOTIDE SEQUENCE [LARGE SCALE GENOMIC DNA]</scope>
</reference>
<keyword evidence="3 6" id="KW-0812">Transmembrane</keyword>
<feature type="transmembrane region" description="Helical" evidence="6">
    <location>
        <begin position="345"/>
        <end position="365"/>
    </location>
</feature>
<evidence type="ECO:0000256" key="6">
    <source>
        <dbReference type="SAM" id="Phobius"/>
    </source>
</evidence>
<feature type="transmembrane region" description="Helical" evidence="6">
    <location>
        <begin position="271"/>
        <end position="292"/>
    </location>
</feature>
<evidence type="ECO:0000256" key="1">
    <source>
        <dbReference type="ARBA" id="ARBA00004651"/>
    </source>
</evidence>
<organism evidence="7 8">
    <name type="scientific">Candidatus Harrisonbacteria bacterium RIFCSPLOWO2_01_FULL_40_28</name>
    <dbReference type="NCBI Taxonomy" id="1798406"/>
    <lineage>
        <taxon>Bacteria</taxon>
        <taxon>Candidatus Harrisoniibacteriota</taxon>
    </lineage>
</organism>
<evidence type="ECO:0000313" key="8">
    <source>
        <dbReference type="Proteomes" id="UP000178517"/>
    </source>
</evidence>
<feature type="transmembrane region" description="Helical" evidence="6">
    <location>
        <begin position="162"/>
        <end position="181"/>
    </location>
</feature>
<evidence type="ECO:0000313" key="7">
    <source>
        <dbReference type="EMBL" id="OGY66676.1"/>
    </source>
</evidence>
<dbReference type="PANTHER" id="PTHR30250">
    <property type="entry name" value="PST FAMILY PREDICTED COLANIC ACID TRANSPORTER"/>
    <property type="match status" value="1"/>
</dbReference>
<feature type="transmembrane region" description="Helical" evidence="6">
    <location>
        <begin position="55"/>
        <end position="78"/>
    </location>
</feature>
<dbReference type="InterPro" id="IPR002797">
    <property type="entry name" value="Polysacc_synth"/>
</dbReference>
<dbReference type="PANTHER" id="PTHR30250:SF11">
    <property type="entry name" value="O-ANTIGEN TRANSPORTER-RELATED"/>
    <property type="match status" value="1"/>
</dbReference>